<keyword evidence="3" id="KW-1185">Reference proteome</keyword>
<dbReference type="Proteomes" id="UP000319804">
    <property type="component" value="Unassembled WGS sequence"/>
</dbReference>
<proteinExistence type="predicted"/>
<gene>
    <name evidence="2" type="ORF">FHX68_2127</name>
</gene>
<dbReference type="AlphaFoldDB" id="A0A4Y3UNE3"/>
<reference evidence="2 3" key="1">
    <citation type="submission" date="2019-06" db="EMBL/GenBank/DDBJ databases">
        <title>Sequencing the genomes of 1000 actinobacteria strains.</title>
        <authorList>
            <person name="Klenk H.-P."/>
        </authorList>
    </citation>
    <scope>NUCLEOTIDE SEQUENCE [LARGE SCALE GENOMIC DNA]</scope>
    <source>
        <strain evidence="2 3">DSM 20427</strain>
    </source>
</reference>
<name>A0A4Y3UNE3_9MICO</name>
<evidence type="ECO:0000313" key="2">
    <source>
        <dbReference type="EMBL" id="TQM98099.1"/>
    </source>
</evidence>
<dbReference type="EMBL" id="VFPS01000003">
    <property type="protein sequence ID" value="TQM98099.1"/>
    <property type="molecule type" value="Genomic_DNA"/>
</dbReference>
<evidence type="ECO:0000256" key="1">
    <source>
        <dbReference type="SAM" id="MobiDB-lite"/>
    </source>
</evidence>
<protein>
    <submittedName>
        <fullName evidence="2">Uncharacterized protein</fullName>
    </submittedName>
</protein>
<dbReference type="RefSeq" id="WP_141381657.1">
    <property type="nucleotide sequence ID" value="NZ_BMOA01000101.1"/>
</dbReference>
<comment type="caution">
    <text evidence="2">The sequence shown here is derived from an EMBL/GenBank/DDBJ whole genome shotgun (WGS) entry which is preliminary data.</text>
</comment>
<accession>A0A4Y3UNE3</accession>
<sequence>MRGAGTAHATVEPVDFGEIACHVITTVAANVGGVEELLAGRPGSWEADYVRQIVQSTAGDDPDELLRYRTEPVRLAFDAEDVFYDLGLADLYEQEAAEAGSREDAIDEELFNAVATPEERARIAEIQAAMPSWAEGGDGDRELSVSLMQEASTITEAIAARAEAAGEPLIAALTSARTVTATVEKLWEQDLAAYTQAYLAAARRYLTDRGVTCGVELATIPTGELATWDALTDQVHEYARANAPLPMTGEAPDHSDGSPADALRRAGLTYTDRARQA</sequence>
<feature type="region of interest" description="Disordered" evidence="1">
    <location>
        <begin position="244"/>
        <end position="264"/>
    </location>
</feature>
<dbReference type="OrthoDB" id="5102110at2"/>
<evidence type="ECO:0000313" key="3">
    <source>
        <dbReference type="Proteomes" id="UP000319804"/>
    </source>
</evidence>
<organism evidence="2 3">
    <name type="scientific">Microbacterium lacticum</name>
    <dbReference type="NCBI Taxonomy" id="33885"/>
    <lineage>
        <taxon>Bacteria</taxon>
        <taxon>Bacillati</taxon>
        <taxon>Actinomycetota</taxon>
        <taxon>Actinomycetes</taxon>
        <taxon>Micrococcales</taxon>
        <taxon>Microbacteriaceae</taxon>
        <taxon>Microbacterium</taxon>
    </lineage>
</organism>